<keyword evidence="2" id="KW-0732">Signal</keyword>
<proteinExistence type="predicted"/>
<evidence type="ECO:0000313" key="4">
    <source>
        <dbReference type="Proteomes" id="UP001556367"/>
    </source>
</evidence>
<reference evidence="4" key="1">
    <citation type="submission" date="2024-06" db="EMBL/GenBank/DDBJ databases">
        <title>Multi-omics analyses provide insights into the biosynthesis of the anticancer antibiotic pleurotin in Hohenbuehelia grisea.</title>
        <authorList>
            <person name="Weaver J.A."/>
            <person name="Alberti F."/>
        </authorList>
    </citation>
    <scope>NUCLEOTIDE SEQUENCE [LARGE SCALE GENOMIC DNA]</scope>
    <source>
        <strain evidence="4">T-177</strain>
    </source>
</reference>
<dbReference type="EMBL" id="JASNQZ010000003">
    <property type="protein sequence ID" value="KAL0958928.1"/>
    <property type="molecule type" value="Genomic_DNA"/>
</dbReference>
<evidence type="ECO:0000313" key="3">
    <source>
        <dbReference type="EMBL" id="KAL0958928.1"/>
    </source>
</evidence>
<comment type="caution">
    <text evidence="3">The sequence shown here is derived from an EMBL/GenBank/DDBJ whole genome shotgun (WGS) entry which is preliminary data.</text>
</comment>
<name>A0ABR3JUI7_9AGAR</name>
<evidence type="ECO:0000256" key="1">
    <source>
        <dbReference type="SAM" id="MobiDB-lite"/>
    </source>
</evidence>
<feature type="chain" id="PRO_5047443822" evidence="2">
    <location>
        <begin position="21"/>
        <end position="128"/>
    </location>
</feature>
<feature type="signal peptide" evidence="2">
    <location>
        <begin position="1"/>
        <end position="20"/>
    </location>
</feature>
<accession>A0ABR3JUI7</accession>
<gene>
    <name evidence="3" type="ORF">HGRIS_014244</name>
</gene>
<sequence>MKLTSSFLLAALCAIQFAAASPAELPYGHKEEPPCTRTQVVEVTETVNPPVRPPPVTRTVTATERITITVTRQAQCTAGPPPPPPPPPPPANICKQGRLVTVYQYYNPKAEDHYYTTDPNLGGAWGGW</sequence>
<organism evidence="3 4">
    <name type="scientific">Hohenbuehelia grisea</name>
    <dbReference type="NCBI Taxonomy" id="104357"/>
    <lineage>
        <taxon>Eukaryota</taxon>
        <taxon>Fungi</taxon>
        <taxon>Dikarya</taxon>
        <taxon>Basidiomycota</taxon>
        <taxon>Agaricomycotina</taxon>
        <taxon>Agaricomycetes</taxon>
        <taxon>Agaricomycetidae</taxon>
        <taxon>Agaricales</taxon>
        <taxon>Pleurotineae</taxon>
        <taxon>Pleurotaceae</taxon>
        <taxon>Hohenbuehelia</taxon>
    </lineage>
</organism>
<feature type="compositionally biased region" description="Pro residues" evidence="1">
    <location>
        <begin position="79"/>
        <end position="91"/>
    </location>
</feature>
<dbReference type="Proteomes" id="UP001556367">
    <property type="component" value="Unassembled WGS sequence"/>
</dbReference>
<protein>
    <submittedName>
        <fullName evidence="3">Uncharacterized protein</fullName>
    </submittedName>
</protein>
<feature type="region of interest" description="Disordered" evidence="1">
    <location>
        <begin position="72"/>
        <end position="93"/>
    </location>
</feature>
<keyword evidence="4" id="KW-1185">Reference proteome</keyword>
<evidence type="ECO:0000256" key="2">
    <source>
        <dbReference type="SAM" id="SignalP"/>
    </source>
</evidence>